<name>A0A0F9G8F1_9ZZZZ</name>
<evidence type="ECO:0000313" key="1">
    <source>
        <dbReference type="EMBL" id="KKL95038.1"/>
    </source>
</evidence>
<dbReference type="EMBL" id="LAZR01018781">
    <property type="protein sequence ID" value="KKL95038.1"/>
    <property type="molecule type" value="Genomic_DNA"/>
</dbReference>
<protein>
    <submittedName>
        <fullName evidence="1">Uncharacterized protein</fullName>
    </submittedName>
</protein>
<gene>
    <name evidence="1" type="ORF">LCGC14_1858610</name>
</gene>
<reference evidence="1" key="1">
    <citation type="journal article" date="2015" name="Nature">
        <title>Complex archaea that bridge the gap between prokaryotes and eukaryotes.</title>
        <authorList>
            <person name="Spang A."/>
            <person name="Saw J.H."/>
            <person name="Jorgensen S.L."/>
            <person name="Zaremba-Niedzwiedzka K."/>
            <person name="Martijn J."/>
            <person name="Lind A.E."/>
            <person name="van Eijk R."/>
            <person name="Schleper C."/>
            <person name="Guy L."/>
            <person name="Ettema T.J."/>
        </authorList>
    </citation>
    <scope>NUCLEOTIDE SEQUENCE</scope>
</reference>
<organism evidence="1">
    <name type="scientific">marine sediment metagenome</name>
    <dbReference type="NCBI Taxonomy" id="412755"/>
    <lineage>
        <taxon>unclassified sequences</taxon>
        <taxon>metagenomes</taxon>
        <taxon>ecological metagenomes</taxon>
    </lineage>
</organism>
<sequence length="54" mass="6405">MDIKAKLDKLYDKAIESDNITEAKNILILAMDYDKKHPWPCYNFECKERKTCIP</sequence>
<comment type="caution">
    <text evidence="1">The sequence shown here is derived from an EMBL/GenBank/DDBJ whole genome shotgun (WGS) entry which is preliminary data.</text>
</comment>
<accession>A0A0F9G8F1</accession>
<proteinExistence type="predicted"/>
<dbReference type="AlphaFoldDB" id="A0A0F9G8F1"/>